<evidence type="ECO:0000313" key="2">
    <source>
        <dbReference type="Proteomes" id="UP000054928"/>
    </source>
</evidence>
<sequence>MICLRIGPKLFAPFISDNNTLVYLLGQSNLISLEARLFLPKSIQQNYSWSTNAFRSKVGDYLFYKQ</sequence>
<keyword evidence="2" id="KW-1185">Reference proteome</keyword>
<evidence type="ECO:0000313" key="1">
    <source>
        <dbReference type="EMBL" id="CEG44171.1"/>
    </source>
</evidence>
<dbReference type="GeneID" id="36409484"/>
<dbReference type="Proteomes" id="UP000054928">
    <property type="component" value="Unassembled WGS sequence"/>
</dbReference>
<accession>A0A0N7L6G0</accession>
<dbReference type="EMBL" id="CCYD01000810">
    <property type="protein sequence ID" value="CEG44171.1"/>
    <property type="molecule type" value="Genomic_DNA"/>
</dbReference>
<dbReference type="AlphaFoldDB" id="A0A0N7L6G0"/>
<protein>
    <submittedName>
        <fullName evidence="1">Uncharacterized protein</fullName>
    </submittedName>
</protein>
<reference evidence="2" key="1">
    <citation type="submission" date="2014-09" db="EMBL/GenBank/DDBJ databases">
        <authorList>
            <person name="Sharma Rahul"/>
            <person name="Thines Marco"/>
        </authorList>
    </citation>
    <scope>NUCLEOTIDE SEQUENCE [LARGE SCALE GENOMIC DNA]</scope>
</reference>
<dbReference type="RefSeq" id="XP_024580540.1">
    <property type="nucleotide sequence ID" value="XM_024730243.1"/>
</dbReference>
<proteinExistence type="predicted"/>
<organism evidence="1 2">
    <name type="scientific">Plasmopara halstedii</name>
    <name type="common">Downy mildew of sunflower</name>
    <dbReference type="NCBI Taxonomy" id="4781"/>
    <lineage>
        <taxon>Eukaryota</taxon>
        <taxon>Sar</taxon>
        <taxon>Stramenopiles</taxon>
        <taxon>Oomycota</taxon>
        <taxon>Peronosporomycetes</taxon>
        <taxon>Peronosporales</taxon>
        <taxon>Peronosporaceae</taxon>
        <taxon>Plasmopara</taxon>
    </lineage>
</organism>
<name>A0A0N7L6G0_PLAHL</name>